<comment type="caution">
    <text evidence="2">The sequence shown here is derived from an EMBL/GenBank/DDBJ whole genome shotgun (WGS) entry which is preliminary data.</text>
</comment>
<evidence type="ECO:0000313" key="3">
    <source>
        <dbReference type="Proteomes" id="UP000256877"/>
    </source>
</evidence>
<name>A0A371R6Z3_9CREN</name>
<dbReference type="AlphaFoldDB" id="A0A371R6Z3"/>
<dbReference type="OrthoDB" id="378755at2157"/>
<feature type="domain" description="PaRep2b" evidence="1">
    <location>
        <begin position="1"/>
        <end position="228"/>
    </location>
</feature>
<dbReference type="Proteomes" id="UP000256877">
    <property type="component" value="Unassembled WGS sequence"/>
</dbReference>
<dbReference type="RefSeq" id="WP_116430349.1">
    <property type="nucleotide sequence ID" value="NZ_NMUF01000001.1"/>
</dbReference>
<dbReference type="InterPro" id="IPR011689">
    <property type="entry name" value="PaRep2b"/>
</dbReference>
<dbReference type="EMBL" id="NMUF01000001">
    <property type="protein sequence ID" value="RFB00304.1"/>
    <property type="molecule type" value="Genomic_DNA"/>
</dbReference>
<feature type="domain" description="PaRep2b" evidence="1">
    <location>
        <begin position="240"/>
        <end position="403"/>
    </location>
</feature>
<evidence type="ECO:0000259" key="1">
    <source>
        <dbReference type="Pfam" id="PF07775"/>
    </source>
</evidence>
<gene>
    <name evidence="2" type="ORF">CGL52_00055</name>
</gene>
<sequence length="406" mass="46177">MFATAWAELSRLWRFGVENGLYADHILNKLEGIRKYVEEYVEKLKIEYTLYSLPGVDPRVEVRFKDERGNEIAHINIRWDGESLRAVFNGAKEKAERLASILNALGASVEVNEYGGYWYVNLYTDSITAIRRKEWLDAVRALVEELHKRGIVNEEQRDRLLTEINAGPNKVEIAGVEMSVRQATGDKFKTLEVMYKPRSPTAFNAAVKALKDAGFVEGVHIIAKRPECGERGYIRLKLPAGLWRLEELRRQGVDWADKALRRLEEITKARGFSNLLEEYLRPAMEAETVDPRGLVVDDAEKGVKVVIKDVRVIREGGRPRVVVEYEVNGVTKSFYFTWGVRKGGIVNAGVRLDEEKAAVLAALTGYQTIRGKRGTVTLYAKHLFALAKYKGVGWGLLRWYAEVMRE</sequence>
<evidence type="ECO:0000313" key="2">
    <source>
        <dbReference type="EMBL" id="RFB00304.1"/>
    </source>
</evidence>
<dbReference type="Pfam" id="PF07775">
    <property type="entry name" value="PaRep2b"/>
    <property type="match status" value="2"/>
</dbReference>
<protein>
    <recommendedName>
        <fullName evidence="1">PaRep2b domain-containing protein</fullName>
    </recommendedName>
</protein>
<proteinExistence type="predicted"/>
<accession>A0A371R6Z3</accession>
<organism evidence="2 3">
    <name type="scientific">Pyrobaculum aerophilum</name>
    <dbReference type="NCBI Taxonomy" id="13773"/>
    <lineage>
        <taxon>Archaea</taxon>
        <taxon>Thermoproteota</taxon>
        <taxon>Thermoprotei</taxon>
        <taxon>Thermoproteales</taxon>
        <taxon>Thermoproteaceae</taxon>
        <taxon>Pyrobaculum</taxon>
    </lineage>
</organism>
<reference evidence="2 3" key="1">
    <citation type="submission" date="2017-07" db="EMBL/GenBank/DDBJ databases">
        <title>Draft genome sequence of aerobic hyperthermophilic archaea, Pyrobaculum aerophilum YKB31 and YKB32.</title>
        <authorList>
            <person name="Mochizuki T."/>
            <person name="Berliner A.J."/>
            <person name="Yoshida-Takashima Y."/>
            <person name="Takaki Y."/>
            <person name="Nunoura T."/>
            <person name="Takai K."/>
        </authorList>
    </citation>
    <scope>NUCLEOTIDE SEQUENCE [LARGE SCALE GENOMIC DNA]</scope>
    <source>
        <strain evidence="2 3">YKB32</strain>
    </source>
</reference>